<dbReference type="AlphaFoldDB" id="A0A2T6B0S0"/>
<dbReference type="SUPFAM" id="SSF46785">
    <property type="entry name" value="Winged helix' DNA-binding domain"/>
    <property type="match status" value="1"/>
</dbReference>
<dbReference type="PANTHER" id="PTHR43537:SF6">
    <property type="entry name" value="HTH-TYPE TRANSCRIPTIONAL REPRESSOR RSPR"/>
    <property type="match status" value="1"/>
</dbReference>
<dbReference type="InterPro" id="IPR036388">
    <property type="entry name" value="WH-like_DNA-bd_sf"/>
</dbReference>
<gene>
    <name evidence="5" type="ORF">C8N44_10660</name>
</gene>
<dbReference type="Gene3D" id="1.20.120.530">
    <property type="entry name" value="GntR ligand-binding domain-like"/>
    <property type="match status" value="1"/>
</dbReference>
<dbReference type="GO" id="GO:0003700">
    <property type="term" value="F:DNA-binding transcription factor activity"/>
    <property type="evidence" value="ECO:0007669"/>
    <property type="project" value="InterPro"/>
</dbReference>
<keyword evidence="6" id="KW-1185">Reference proteome</keyword>
<evidence type="ECO:0000313" key="6">
    <source>
        <dbReference type="Proteomes" id="UP000244069"/>
    </source>
</evidence>
<proteinExistence type="predicted"/>
<reference evidence="5 6" key="1">
    <citation type="submission" date="2018-04" db="EMBL/GenBank/DDBJ databases">
        <title>Genomic Encyclopedia of Archaeal and Bacterial Type Strains, Phase II (KMG-II): from individual species to whole genera.</title>
        <authorList>
            <person name="Goeker M."/>
        </authorList>
    </citation>
    <scope>NUCLEOTIDE SEQUENCE [LARGE SCALE GENOMIC DNA]</scope>
    <source>
        <strain evidence="5 6">DSM 29329</strain>
    </source>
</reference>
<dbReference type="InterPro" id="IPR000524">
    <property type="entry name" value="Tscrpt_reg_HTH_GntR"/>
</dbReference>
<dbReference type="Pfam" id="PF07729">
    <property type="entry name" value="FCD"/>
    <property type="match status" value="1"/>
</dbReference>
<dbReference type="Gene3D" id="1.10.10.10">
    <property type="entry name" value="Winged helix-like DNA-binding domain superfamily/Winged helix DNA-binding domain"/>
    <property type="match status" value="1"/>
</dbReference>
<dbReference type="SMART" id="SM00895">
    <property type="entry name" value="FCD"/>
    <property type="match status" value="1"/>
</dbReference>
<dbReference type="SMART" id="SM00345">
    <property type="entry name" value="HTH_GNTR"/>
    <property type="match status" value="1"/>
</dbReference>
<dbReference type="InterPro" id="IPR008920">
    <property type="entry name" value="TF_FadR/GntR_C"/>
</dbReference>
<dbReference type="PROSITE" id="PS50949">
    <property type="entry name" value="HTH_GNTR"/>
    <property type="match status" value="1"/>
</dbReference>
<sequence>MPLQPGLNLSEGALGPQVYKHMRDRIISGQITPGTRISETEIARHYEVSRQPVREAFFRLADAGLVQVLPQRGTLVRRISIRGVTDARFVREAIEADIARLVAEDPAPGTTERLADLIEQQAGVDGDAAAFIRLDEAFHHTLAQAADKTFAWRIVEEVKGQMDRVRFLSTRYLPTERLVDQHRAVLAAIEARDPDAASSAMRQHLRGVLSDLPEIARQVPEFFEPEG</sequence>
<evidence type="ECO:0000256" key="1">
    <source>
        <dbReference type="ARBA" id="ARBA00023015"/>
    </source>
</evidence>
<dbReference type="Proteomes" id="UP000244069">
    <property type="component" value="Unassembled WGS sequence"/>
</dbReference>
<dbReference type="Pfam" id="PF00392">
    <property type="entry name" value="GntR"/>
    <property type="match status" value="1"/>
</dbReference>
<name>A0A2T6B0S0_9RHOB</name>
<evidence type="ECO:0000256" key="3">
    <source>
        <dbReference type="ARBA" id="ARBA00023163"/>
    </source>
</evidence>
<dbReference type="GO" id="GO:0003677">
    <property type="term" value="F:DNA binding"/>
    <property type="evidence" value="ECO:0007669"/>
    <property type="project" value="UniProtKB-KW"/>
</dbReference>
<accession>A0A2T6B0S0</accession>
<dbReference type="PANTHER" id="PTHR43537">
    <property type="entry name" value="TRANSCRIPTIONAL REGULATOR, GNTR FAMILY"/>
    <property type="match status" value="1"/>
</dbReference>
<dbReference type="CDD" id="cd07377">
    <property type="entry name" value="WHTH_GntR"/>
    <property type="match status" value="1"/>
</dbReference>
<comment type="caution">
    <text evidence="5">The sequence shown here is derived from an EMBL/GenBank/DDBJ whole genome shotgun (WGS) entry which is preliminary data.</text>
</comment>
<keyword evidence="1" id="KW-0805">Transcription regulation</keyword>
<feature type="domain" description="HTH gntR-type" evidence="4">
    <location>
        <begin position="12"/>
        <end position="79"/>
    </location>
</feature>
<dbReference type="InterPro" id="IPR036390">
    <property type="entry name" value="WH_DNA-bd_sf"/>
</dbReference>
<evidence type="ECO:0000256" key="2">
    <source>
        <dbReference type="ARBA" id="ARBA00023125"/>
    </source>
</evidence>
<protein>
    <submittedName>
        <fullName evidence="5">DNA-binding GntR family transcriptional regulator</fullName>
    </submittedName>
</protein>
<dbReference type="OrthoDB" id="8638122at2"/>
<dbReference type="RefSeq" id="WP_107975303.1">
    <property type="nucleotide sequence ID" value="NZ_BMEZ01000006.1"/>
</dbReference>
<keyword evidence="2 5" id="KW-0238">DNA-binding</keyword>
<keyword evidence="3" id="KW-0804">Transcription</keyword>
<dbReference type="EMBL" id="QBKN01000006">
    <property type="protein sequence ID" value="PTX49684.1"/>
    <property type="molecule type" value="Genomic_DNA"/>
</dbReference>
<evidence type="ECO:0000259" key="4">
    <source>
        <dbReference type="PROSITE" id="PS50949"/>
    </source>
</evidence>
<dbReference type="SUPFAM" id="SSF48008">
    <property type="entry name" value="GntR ligand-binding domain-like"/>
    <property type="match status" value="1"/>
</dbReference>
<evidence type="ECO:0000313" key="5">
    <source>
        <dbReference type="EMBL" id="PTX49684.1"/>
    </source>
</evidence>
<dbReference type="InterPro" id="IPR011711">
    <property type="entry name" value="GntR_C"/>
</dbReference>
<organism evidence="5 6">
    <name type="scientific">Allosediminivita pacifica</name>
    <dbReference type="NCBI Taxonomy" id="1267769"/>
    <lineage>
        <taxon>Bacteria</taxon>
        <taxon>Pseudomonadati</taxon>
        <taxon>Pseudomonadota</taxon>
        <taxon>Alphaproteobacteria</taxon>
        <taxon>Rhodobacterales</taxon>
        <taxon>Paracoccaceae</taxon>
        <taxon>Allosediminivita</taxon>
    </lineage>
</organism>